<accession>A0A918MNU5</accession>
<reference evidence="2" key="1">
    <citation type="journal article" date="2014" name="Int. J. Syst. Evol. Microbiol.">
        <title>Complete genome sequence of Corynebacterium casei LMG S-19264T (=DSM 44701T), isolated from a smear-ripened cheese.</title>
        <authorList>
            <consortium name="US DOE Joint Genome Institute (JGI-PGF)"/>
            <person name="Walter F."/>
            <person name="Albersmeier A."/>
            <person name="Kalinowski J."/>
            <person name="Ruckert C."/>
        </authorList>
    </citation>
    <scope>NUCLEOTIDE SEQUENCE</scope>
    <source>
        <strain evidence="2">KCTC 12113</strain>
    </source>
</reference>
<dbReference type="Gene3D" id="3.40.50.1980">
    <property type="entry name" value="Nitrogenase molybdenum iron protein domain"/>
    <property type="match status" value="2"/>
</dbReference>
<dbReference type="CDD" id="cd01141">
    <property type="entry name" value="TroA_d"/>
    <property type="match status" value="1"/>
</dbReference>
<protein>
    <submittedName>
        <fullName evidence="2">ABC transporter substrate-binding protein</fullName>
    </submittedName>
</protein>
<organism evidence="2 3">
    <name type="scientific">Arenibacter certesii</name>
    <dbReference type="NCBI Taxonomy" id="228955"/>
    <lineage>
        <taxon>Bacteria</taxon>
        <taxon>Pseudomonadati</taxon>
        <taxon>Bacteroidota</taxon>
        <taxon>Flavobacteriia</taxon>
        <taxon>Flavobacteriales</taxon>
        <taxon>Flavobacteriaceae</taxon>
        <taxon>Arenibacter</taxon>
    </lineage>
</organism>
<dbReference type="InterPro" id="IPR050902">
    <property type="entry name" value="ABC_Transporter_SBP"/>
</dbReference>
<evidence type="ECO:0000259" key="1">
    <source>
        <dbReference type="PROSITE" id="PS50983"/>
    </source>
</evidence>
<dbReference type="GO" id="GO:0071281">
    <property type="term" value="P:cellular response to iron ion"/>
    <property type="evidence" value="ECO:0007669"/>
    <property type="project" value="TreeGrafter"/>
</dbReference>
<dbReference type="PANTHER" id="PTHR30535">
    <property type="entry name" value="VITAMIN B12-BINDING PROTEIN"/>
    <property type="match status" value="1"/>
</dbReference>
<gene>
    <name evidence="2" type="ORF">GCM10007383_26630</name>
</gene>
<dbReference type="PANTHER" id="PTHR30535:SF34">
    <property type="entry name" value="MOLYBDATE-BINDING PROTEIN MOLA"/>
    <property type="match status" value="1"/>
</dbReference>
<dbReference type="Proteomes" id="UP000634668">
    <property type="component" value="Unassembled WGS sequence"/>
</dbReference>
<feature type="domain" description="Fe/B12 periplasmic-binding" evidence="1">
    <location>
        <begin position="120"/>
        <end position="392"/>
    </location>
</feature>
<dbReference type="AlphaFoldDB" id="A0A918MNU5"/>
<name>A0A918MNU5_9FLAO</name>
<comment type="caution">
    <text evidence="2">The sequence shown here is derived from an EMBL/GenBank/DDBJ whole genome shotgun (WGS) entry which is preliminary data.</text>
</comment>
<dbReference type="InterPro" id="IPR002491">
    <property type="entry name" value="ABC_transptr_periplasmic_BD"/>
</dbReference>
<proteinExistence type="predicted"/>
<dbReference type="Pfam" id="PF01497">
    <property type="entry name" value="Peripla_BP_2"/>
    <property type="match status" value="1"/>
</dbReference>
<dbReference type="EMBL" id="BMWP01000019">
    <property type="protein sequence ID" value="GGW40554.1"/>
    <property type="molecule type" value="Genomic_DNA"/>
</dbReference>
<sequence length="405" mass="45566">MESYQNALVKKFNTTFEPVQLKIALLNKIIYLLVVLTVLSCKREKKGTIPSEVTTSINIEYAKGFTMEKLTNGITLINITSPWPNSEATFTYALVPKDILPSISLDRDAYQAIVPVPVENIVVTSTTHIPALDALGQTEKLIGFPDTKYISSEKTRKRIDAGHVEDLGQNEALNTEMVIALRPELVVGFGINNENKAYETIQRAGVPVVYNGEWTEETPLGKAEWIKFFAPFFQQEAKADSIFSTIANSYNRTKLLAQQAKARPTVLSGALYKDIWYLPGGKSWGAQFLEDANTDYLWKESQETGSLSLSLESVLEKGQDADFWISPSQFTSYDGMMDSNRHYSQFSPYKNKKIYTYASTKGATEGMLYFELAPNRPDLVLKDLIHIFHPELLPEHNSVFFKPLD</sequence>
<reference evidence="2" key="2">
    <citation type="submission" date="2020-09" db="EMBL/GenBank/DDBJ databases">
        <authorList>
            <person name="Sun Q."/>
            <person name="Kim S."/>
        </authorList>
    </citation>
    <scope>NUCLEOTIDE SEQUENCE</scope>
    <source>
        <strain evidence="2">KCTC 12113</strain>
    </source>
</reference>
<evidence type="ECO:0000313" key="2">
    <source>
        <dbReference type="EMBL" id="GGW40554.1"/>
    </source>
</evidence>
<dbReference type="PROSITE" id="PS50983">
    <property type="entry name" value="FE_B12_PBP"/>
    <property type="match status" value="1"/>
</dbReference>
<dbReference type="SUPFAM" id="SSF53807">
    <property type="entry name" value="Helical backbone' metal receptor"/>
    <property type="match status" value="1"/>
</dbReference>
<evidence type="ECO:0000313" key="3">
    <source>
        <dbReference type="Proteomes" id="UP000634668"/>
    </source>
</evidence>
<keyword evidence="3" id="KW-1185">Reference proteome</keyword>